<keyword evidence="1" id="KW-1133">Transmembrane helix</keyword>
<sequence>MSSTADSLLAQIEAGVLDSSVPLSSLLQNVIVLGGKAGSEKMREWARHELNGYLDGIDVPRYRQLAVPVFARITNRSGYNGLTQRIPASMLPKAINDAVDIERLNLGTGIGEIEALIAEAEKGGEPTRMSPPFGDVLAEYLNENGVDAVSRVAMVYWDVPLSTLQGVLVKVRTALAELVAELAVLTPEGQETPTKAAADQAMQLVFTGDPTVYVTHQQTDSGTNIAAPGAESATVASGSTAVGSQTANGKDSTVVGAQVVHGNDATVTGRDSAPSAVPAETEGFWGRLRKRGLLVALFTVVGGIAGVLAWIGWKPW</sequence>
<dbReference type="RefSeq" id="WP_131519216.1">
    <property type="nucleotide sequence ID" value="NZ_SJKD01000017.1"/>
</dbReference>
<name>A0A4R0IUV5_9ACTN</name>
<organism evidence="3 4">
    <name type="scientific">Kribbella capetownensis</name>
    <dbReference type="NCBI Taxonomy" id="1572659"/>
    <lineage>
        <taxon>Bacteria</taxon>
        <taxon>Bacillati</taxon>
        <taxon>Actinomycetota</taxon>
        <taxon>Actinomycetes</taxon>
        <taxon>Propionibacteriales</taxon>
        <taxon>Kribbellaceae</taxon>
        <taxon>Kribbella</taxon>
    </lineage>
</organism>
<dbReference type="AlphaFoldDB" id="A0A4R0IUV5"/>
<protein>
    <recommendedName>
        <fullName evidence="2">AbiTii domain-containing protein</fullName>
    </recommendedName>
</protein>
<evidence type="ECO:0000259" key="2">
    <source>
        <dbReference type="Pfam" id="PF18864"/>
    </source>
</evidence>
<dbReference type="EMBL" id="SJKD01000017">
    <property type="protein sequence ID" value="TCC35248.1"/>
    <property type="molecule type" value="Genomic_DNA"/>
</dbReference>
<reference evidence="3 4" key="1">
    <citation type="submission" date="2019-02" db="EMBL/GenBank/DDBJ databases">
        <title>Kribbella capetownensis sp. nov. and Kribbella speibonae sp. nov., isolated from soil.</title>
        <authorList>
            <person name="Curtis S.M."/>
            <person name="Norton I."/>
            <person name="Everest G.J."/>
            <person name="Meyers P.R."/>
        </authorList>
    </citation>
    <scope>NUCLEOTIDE SEQUENCE [LARGE SCALE GENOMIC DNA]</scope>
    <source>
        <strain evidence="3 4">YM53</strain>
    </source>
</reference>
<dbReference type="OrthoDB" id="4157938at2"/>
<dbReference type="Pfam" id="PF18864">
    <property type="entry name" value="AbiTii"/>
    <property type="match status" value="1"/>
</dbReference>
<gene>
    <name evidence="3" type="ORF">E0H75_41410</name>
</gene>
<dbReference type="Proteomes" id="UP000293342">
    <property type="component" value="Unassembled WGS sequence"/>
</dbReference>
<comment type="caution">
    <text evidence="3">The sequence shown here is derived from an EMBL/GenBank/DDBJ whole genome shotgun (WGS) entry which is preliminary data.</text>
</comment>
<keyword evidence="4" id="KW-1185">Reference proteome</keyword>
<evidence type="ECO:0000313" key="3">
    <source>
        <dbReference type="EMBL" id="TCC35248.1"/>
    </source>
</evidence>
<dbReference type="InterPro" id="IPR041304">
    <property type="entry name" value="AbiTii"/>
</dbReference>
<accession>A0A4R0IUV5</accession>
<feature type="domain" description="AbiTii" evidence="2">
    <location>
        <begin position="7"/>
        <end position="195"/>
    </location>
</feature>
<evidence type="ECO:0000313" key="4">
    <source>
        <dbReference type="Proteomes" id="UP000293342"/>
    </source>
</evidence>
<proteinExistence type="predicted"/>
<keyword evidence="1" id="KW-0472">Membrane</keyword>
<keyword evidence="1" id="KW-0812">Transmembrane</keyword>
<feature type="transmembrane region" description="Helical" evidence="1">
    <location>
        <begin position="293"/>
        <end position="313"/>
    </location>
</feature>
<evidence type="ECO:0000256" key="1">
    <source>
        <dbReference type="SAM" id="Phobius"/>
    </source>
</evidence>